<dbReference type="InterPro" id="IPR002347">
    <property type="entry name" value="SDR_fam"/>
</dbReference>
<dbReference type="InterPro" id="IPR051687">
    <property type="entry name" value="Peroxisomal_Beta-Oxidation"/>
</dbReference>
<feature type="domain" description="Ketoreductase" evidence="3">
    <location>
        <begin position="49"/>
        <end position="240"/>
    </location>
</feature>
<dbReference type="Pfam" id="PF13561">
    <property type="entry name" value="adh_short_C2"/>
    <property type="match status" value="1"/>
</dbReference>
<evidence type="ECO:0000259" key="3">
    <source>
        <dbReference type="SMART" id="SM00822"/>
    </source>
</evidence>
<dbReference type="GO" id="GO:0016491">
    <property type="term" value="F:oxidoreductase activity"/>
    <property type="evidence" value="ECO:0007669"/>
    <property type="project" value="UniProtKB-KW"/>
</dbReference>
<dbReference type="SMART" id="SM00822">
    <property type="entry name" value="PKS_KR"/>
    <property type="match status" value="1"/>
</dbReference>
<organism evidence="4">
    <name type="scientific">freshwater metagenome</name>
    <dbReference type="NCBI Taxonomy" id="449393"/>
    <lineage>
        <taxon>unclassified sequences</taxon>
        <taxon>metagenomes</taxon>
        <taxon>ecological metagenomes</taxon>
    </lineage>
</organism>
<dbReference type="Gene3D" id="3.40.50.720">
    <property type="entry name" value="NAD(P)-binding Rossmann-like Domain"/>
    <property type="match status" value="1"/>
</dbReference>
<dbReference type="AlphaFoldDB" id="A0A6J6Z6K9"/>
<comment type="similarity">
    <text evidence="1">Belongs to the short-chain dehydrogenases/reductases (SDR) family.</text>
</comment>
<evidence type="ECO:0000256" key="1">
    <source>
        <dbReference type="ARBA" id="ARBA00006484"/>
    </source>
</evidence>
<dbReference type="SUPFAM" id="SSF51735">
    <property type="entry name" value="NAD(P)-binding Rossmann-fold domains"/>
    <property type="match status" value="1"/>
</dbReference>
<proteinExistence type="inferred from homology"/>
<protein>
    <submittedName>
        <fullName evidence="4">Unannotated protein</fullName>
    </submittedName>
</protein>
<sequence>MSIVPLRGERALPRVASSRNGAGNRTHIDARQHVRQQGDFQVAGFLEGKNIAVTGAGSGIGKAVALHAASEGARVVVADYGVTMDGSNPTSEVADGVVAEIVGAGGTAVAVAGDVSEMAVGQAIVDAAISNWGSIDGVVCVAGILRERMLFNMSEAEWDDVVRVHLKGTFTVFRAALAVMRKQPTGGSLVGFTSGAFIGSTAQANYSAAKGGIVSLTKSAALTGLKYGVNANIIAPVAKTRMSDQVPFGLEMGAPEDIAPMVTYLLSDQAKDISGQIYTCVGPRISVWNQPKEVRSMFAPGLGRWTPEQIADILPRTIKTEEHPFLAELASRMKQMEERKAAEATAQG</sequence>
<name>A0A6J6Z6K9_9ZZZZ</name>
<keyword evidence="2" id="KW-0560">Oxidoreductase</keyword>
<dbReference type="InterPro" id="IPR036291">
    <property type="entry name" value="NAD(P)-bd_dom_sf"/>
</dbReference>
<gene>
    <name evidence="4" type="ORF">UFOPK3139_00145</name>
</gene>
<accession>A0A6J6Z6K9</accession>
<evidence type="ECO:0000256" key="2">
    <source>
        <dbReference type="ARBA" id="ARBA00023002"/>
    </source>
</evidence>
<dbReference type="EMBL" id="CAFABA010000003">
    <property type="protein sequence ID" value="CAB4813147.1"/>
    <property type="molecule type" value="Genomic_DNA"/>
</dbReference>
<dbReference type="PANTHER" id="PTHR45024">
    <property type="entry name" value="DEHYDROGENASES, SHORT CHAIN"/>
    <property type="match status" value="1"/>
</dbReference>
<dbReference type="InterPro" id="IPR057326">
    <property type="entry name" value="KR_dom"/>
</dbReference>
<dbReference type="PANTHER" id="PTHR45024:SF2">
    <property type="entry name" value="SCP2 DOMAIN-CONTAINING PROTEIN"/>
    <property type="match status" value="1"/>
</dbReference>
<reference evidence="4" key="1">
    <citation type="submission" date="2020-05" db="EMBL/GenBank/DDBJ databases">
        <authorList>
            <person name="Chiriac C."/>
            <person name="Salcher M."/>
            <person name="Ghai R."/>
            <person name="Kavagutti S V."/>
        </authorList>
    </citation>
    <scope>NUCLEOTIDE SEQUENCE</scope>
</reference>
<evidence type="ECO:0000313" key="4">
    <source>
        <dbReference type="EMBL" id="CAB4813147.1"/>
    </source>
</evidence>
<dbReference type="PRINTS" id="PR00081">
    <property type="entry name" value="GDHRDH"/>
</dbReference>